<gene>
    <name evidence="9 11" type="primary">dapD</name>
    <name evidence="11" type="ORF">FE263_00990</name>
</gene>
<evidence type="ECO:0000256" key="6">
    <source>
        <dbReference type="ARBA" id="ARBA00022915"/>
    </source>
</evidence>
<dbReference type="CDD" id="cd03350">
    <property type="entry name" value="LbH_THP_succinylT"/>
    <property type="match status" value="1"/>
</dbReference>
<accession>A0A5R9J899</accession>
<keyword evidence="12" id="KW-1185">Reference proteome</keyword>
<evidence type="ECO:0000256" key="4">
    <source>
        <dbReference type="ARBA" id="ARBA00022679"/>
    </source>
</evidence>
<dbReference type="HAMAP" id="MF_00811">
    <property type="entry name" value="DapD"/>
    <property type="match status" value="1"/>
</dbReference>
<dbReference type="EC" id="2.3.1.117" evidence="9"/>
<evidence type="ECO:0000256" key="9">
    <source>
        <dbReference type="HAMAP-Rule" id="MF_00811"/>
    </source>
</evidence>
<evidence type="ECO:0000313" key="12">
    <source>
        <dbReference type="Proteomes" id="UP000305654"/>
    </source>
</evidence>
<keyword evidence="7 9" id="KW-0457">Lysine biosynthesis</keyword>
<evidence type="ECO:0000256" key="1">
    <source>
        <dbReference type="ARBA" id="ARBA00007274"/>
    </source>
</evidence>
<dbReference type="Gene3D" id="2.160.10.10">
    <property type="entry name" value="Hexapeptide repeat proteins"/>
    <property type="match status" value="1"/>
</dbReference>
<sequence>MTAEQAGLDRSGLRDDTLQARIEALWERRATLSAATRGADRDDVEQALSGLDDGSLRVAEPGAAEHGAGGWVVNAWLKQAVLLSFRLNDSVPMPGAGGAPVFDKVPVKFEGWDAGRFAQAGFRAVPGAVVRRSAYVAPGVVLMPCFVNVGARIESGSMIDTWATVGSCAQIGRNCHISGGTGIGGVLEPLQAGPVIVEDDCFIGARSEIAEGVVVERGSVISMGVFLGASTKIVDRVTGEVFMGRVPAYSVVVPGTMPAAVPQSGDNRMLPSLACAVIVKRVDERTRAKTSINELLRD</sequence>
<dbReference type="OrthoDB" id="9775362at2"/>
<keyword evidence="6 9" id="KW-0220">Diaminopimelate biosynthesis</keyword>
<dbReference type="InterPro" id="IPR037133">
    <property type="entry name" value="THP_succinylTrfase_N_sf"/>
</dbReference>
<dbReference type="AlphaFoldDB" id="A0A5R9J899"/>
<protein>
    <recommendedName>
        <fullName evidence="9">2,3,4,5-tetrahydropyridine-2,6-dicarboxylate N-succinyltransferase</fullName>
        <ecNumber evidence="9">2.3.1.117</ecNumber>
    </recommendedName>
    <alternativeName>
        <fullName evidence="9">Tetrahydrodipicolinate N-succinyltransferase</fullName>
        <shortName evidence="9">THDP succinyltransferase</shortName>
        <shortName evidence="9">THP succinyltransferase</shortName>
        <shortName evidence="9">Tetrahydropicolinate succinylase</shortName>
    </alternativeName>
</protein>
<comment type="subcellular location">
    <subcellularLocation>
        <location evidence="9">Cytoplasm</location>
    </subcellularLocation>
</comment>
<reference evidence="11 12" key="1">
    <citation type="submission" date="2019-05" db="EMBL/GenBank/DDBJ databases">
        <authorList>
            <person name="Pankratov T."/>
            <person name="Grouzdev D."/>
        </authorList>
    </citation>
    <scope>NUCLEOTIDE SEQUENCE [LARGE SCALE GENOMIC DNA]</scope>
    <source>
        <strain evidence="11 12">KEBCLARHB70R</strain>
    </source>
</reference>
<evidence type="ECO:0000256" key="3">
    <source>
        <dbReference type="ARBA" id="ARBA00022605"/>
    </source>
</evidence>
<comment type="catalytic activity">
    <reaction evidence="9">
        <text>(S)-2,3,4,5-tetrahydrodipicolinate + succinyl-CoA + H2O = (S)-2-succinylamino-6-oxoheptanedioate + CoA</text>
        <dbReference type="Rhea" id="RHEA:17325"/>
        <dbReference type="ChEBI" id="CHEBI:15377"/>
        <dbReference type="ChEBI" id="CHEBI:15685"/>
        <dbReference type="ChEBI" id="CHEBI:16845"/>
        <dbReference type="ChEBI" id="CHEBI:57287"/>
        <dbReference type="ChEBI" id="CHEBI:57292"/>
        <dbReference type="EC" id="2.3.1.117"/>
    </reaction>
</comment>
<feature type="domain" description="Tetrahydrodipicolinate-N-succinyltransferase chain A" evidence="10">
    <location>
        <begin position="18"/>
        <end position="87"/>
    </location>
</feature>
<comment type="subunit">
    <text evidence="9">Homotrimer.</text>
</comment>
<keyword evidence="3 9" id="KW-0028">Amino-acid biosynthesis</keyword>
<dbReference type="GO" id="GO:0005737">
    <property type="term" value="C:cytoplasm"/>
    <property type="evidence" value="ECO:0007669"/>
    <property type="project" value="UniProtKB-SubCell"/>
</dbReference>
<evidence type="ECO:0000256" key="5">
    <source>
        <dbReference type="ARBA" id="ARBA00022737"/>
    </source>
</evidence>
<keyword evidence="5 9" id="KW-0677">Repeat</keyword>
<dbReference type="GO" id="GO:0008666">
    <property type="term" value="F:2,3,4,5-tetrahydropyridine-2,6-dicarboxylate N-succinyltransferase activity"/>
    <property type="evidence" value="ECO:0007669"/>
    <property type="project" value="UniProtKB-UniRule"/>
</dbReference>
<dbReference type="GO" id="GO:0016779">
    <property type="term" value="F:nucleotidyltransferase activity"/>
    <property type="evidence" value="ECO:0007669"/>
    <property type="project" value="TreeGrafter"/>
</dbReference>
<dbReference type="Pfam" id="PF14805">
    <property type="entry name" value="THDPS_N_2"/>
    <property type="match status" value="1"/>
</dbReference>
<comment type="similarity">
    <text evidence="1 9">Belongs to the transferase hexapeptide repeat family.</text>
</comment>
<dbReference type="InterPro" id="IPR023180">
    <property type="entry name" value="THP_succinylTrfase_dom1"/>
</dbReference>
<dbReference type="InterPro" id="IPR011004">
    <property type="entry name" value="Trimer_LpxA-like_sf"/>
</dbReference>
<organism evidence="11 12">
    <name type="scientific">Lichenicoccus roseus</name>
    <dbReference type="NCBI Taxonomy" id="2683649"/>
    <lineage>
        <taxon>Bacteria</taxon>
        <taxon>Pseudomonadati</taxon>
        <taxon>Pseudomonadota</taxon>
        <taxon>Alphaproteobacteria</taxon>
        <taxon>Acetobacterales</taxon>
        <taxon>Acetobacteraceae</taxon>
        <taxon>Lichenicoccus</taxon>
    </lineage>
</organism>
<feature type="binding site" evidence="9">
    <location>
        <position position="160"/>
    </location>
    <ligand>
        <name>substrate</name>
    </ligand>
</feature>
<evidence type="ECO:0000259" key="10">
    <source>
        <dbReference type="Pfam" id="PF14805"/>
    </source>
</evidence>
<evidence type="ECO:0000256" key="2">
    <source>
        <dbReference type="ARBA" id="ARBA00022490"/>
    </source>
</evidence>
<dbReference type="SUPFAM" id="SSF51161">
    <property type="entry name" value="Trimeric LpxA-like enzymes"/>
    <property type="match status" value="1"/>
</dbReference>
<dbReference type="InterPro" id="IPR005664">
    <property type="entry name" value="DapD_Trfase_Hexpep_rpt_fam"/>
</dbReference>
<comment type="pathway">
    <text evidence="9">Amino-acid biosynthesis; L-lysine biosynthesis via DAP pathway; LL-2,6-diaminopimelate from (S)-tetrahydrodipicolinate (succinylase route): step 1/3.</text>
</comment>
<dbReference type="InterPro" id="IPR001451">
    <property type="entry name" value="Hexapep"/>
</dbReference>
<dbReference type="EMBL" id="VCDI01000001">
    <property type="protein sequence ID" value="TLU73844.1"/>
    <property type="molecule type" value="Genomic_DNA"/>
</dbReference>
<dbReference type="Pfam" id="PF14602">
    <property type="entry name" value="Hexapep_2"/>
    <property type="match status" value="1"/>
</dbReference>
<keyword evidence="4 9" id="KW-0808">Transferase</keyword>
<dbReference type="PANTHER" id="PTHR19136">
    <property type="entry name" value="MOLYBDENUM COFACTOR GUANYLYLTRANSFERASE"/>
    <property type="match status" value="1"/>
</dbReference>
<proteinExistence type="inferred from homology"/>
<dbReference type="GO" id="GO:0009089">
    <property type="term" value="P:lysine biosynthetic process via diaminopimelate"/>
    <property type="evidence" value="ECO:0007669"/>
    <property type="project" value="UniProtKB-UniRule"/>
</dbReference>
<dbReference type="RefSeq" id="WP_138324097.1">
    <property type="nucleotide sequence ID" value="NZ_VCDI01000001.1"/>
</dbReference>
<name>A0A5R9J899_9PROT</name>
<dbReference type="UniPathway" id="UPA00034">
    <property type="reaction ID" value="UER00019"/>
</dbReference>
<dbReference type="NCBIfam" id="NF008808">
    <property type="entry name" value="PRK11830.1"/>
    <property type="match status" value="1"/>
</dbReference>
<dbReference type="NCBIfam" id="TIGR00965">
    <property type="entry name" value="dapD"/>
    <property type="match status" value="1"/>
</dbReference>
<keyword evidence="2 9" id="KW-0963">Cytoplasm</keyword>
<comment type="caution">
    <text evidence="11">The sequence shown here is derived from an EMBL/GenBank/DDBJ whole genome shotgun (WGS) entry which is preliminary data.</text>
</comment>
<evidence type="ECO:0000313" key="11">
    <source>
        <dbReference type="EMBL" id="TLU73844.1"/>
    </source>
</evidence>
<dbReference type="PANTHER" id="PTHR19136:SF52">
    <property type="entry name" value="2,3,4,5-TETRAHYDROPYRIDINE-2,6-DICARBOXYLATE N-SUCCINYLTRANSFERASE"/>
    <property type="match status" value="1"/>
</dbReference>
<dbReference type="Proteomes" id="UP000305654">
    <property type="component" value="Unassembled WGS sequence"/>
</dbReference>
<evidence type="ECO:0000256" key="7">
    <source>
        <dbReference type="ARBA" id="ARBA00023154"/>
    </source>
</evidence>
<dbReference type="Gene3D" id="1.10.166.10">
    <property type="entry name" value="Tetrahydrodipicolinate-N-succinyltransferase, N-terminal domain"/>
    <property type="match status" value="1"/>
</dbReference>
<keyword evidence="8 9" id="KW-0012">Acyltransferase</keyword>
<evidence type="ECO:0000256" key="8">
    <source>
        <dbReference type="ARBA" id="ARBA00023315"/>
    </source>
</evidence>
<dbReference type="GO" id="GO:0019877">
    <property type="term" value="P:diaminopimelate biosynthetic process"/>
    <property type="evidence" value="ECO:0007669"/>
    <property type="project" value="UniProtKB-UniRule"/>
</dbReference>
<feature type="binding site" evidence="9">
    <location>
        <position position="123"/>
    </location>
    <ligand>
        <name>substrate</name>
    </ligand>
</feature>
<dbReference type="Pfam" id="PF00132">
    <property type="entry name" value="Hexapep"/>
    <property type="match status" value="1"/>
</dbReference>